<dbReference type="RefSeq" id="WP_338222959.1">
    <property type="nucleotide sequence ID" value="NZ_BTPD01000002.1"/>
</dbReference>
<comment type="caution">
    <text evidence="1">The sequence shown here is derived from an EMBL/GenBank/DDBJ whole genome shotgun (WGS) entry which is preliminary data.</text>
</comment>
<evidence type="ECO:0008006" key="3">
    <source>
        <dbReference type="Google" id="ProtNLM"/>
    </source>
</evidence>
<keyword evidence="2" id="KW-1185">Reference proteome</keyword>
<dbReference type="Pfam" id="PF15869">
    <property type="entry name" value="TolB_like"/>
    <property type="match status" value="1"/>
</dbReference>
<proteinExistence type="predicted"/>
<dbReference type="InterPro" id="IPR011044">
    <property type="entry name" value="Quino_amine_DH_bsu"/>
</dbReference>
<dbReference type="Proteomes" id="UP001338309">
    <property type="component" value="Unassembled WGS sequence"/>
</dbReference>
<sequence>MIRYITLTVLICSLSFCSQKPEKSEQSKITEIEFDLTASDSNLVNPYQIQLVDESLLVVNDLYQGRVGSLRKTKDLSFQGRIGKIGEGPGELLPPVLITSGDGPVLYLYSRRNNNVLKYDAKSLTSENVEPLLEFRSKEPLDKILMLNDSSMVGLGFSSEKKRYVLVSDFGESSTLADLDYPAYPGLPAEYNPMAFQANLSLRPDQRAFVTASIFCKHFEIIETQEGKRLAKRFEFDQLDIKWVDVSNGDFKQIGYLEEHEAGFINVASTQRYIYLLYSGRKKGVFKEKAFLANTILVYDWNGELVHQFNLNVDLHDLAVSESDDYIYGLVRDREPALVRFSINSL</sequence>
<reference evidence="1 2" key="1">
    <citation type="submission" date="2023-08" db="EMBL/GenBank/DDBJ databases">
        <title>Draft genome sequence of Algoriphagus confluentis.</title>
        <authorList>
            <person name="Takatani N."/>
            <person name="Hosokawa M."/>
            <person name="Sawabe T."/>
        </authorList>
    </citation>
    <scope>NUCLEOTIDE SEQUENCE [LARGE SCALE GENOMIC DNA]</scope>
    <source>
        <strain evidence="1 2">NBRC 111222</strain>
    </source>
</reference>
<dbReference type="EMBL" id="BTPD01000002">
    <property type="protein sequence ID" value="GMQ28172.1"/>
    <property type="molecule type" value="Genomic_DNA"/>
</dbReference>
<evidence type="ECO:0000313" key="2">
    <source>
        <dbReference type="Proteomes" id="UP001338309"/>
    </source>
</evidence>
<dbReference type="SUPFAM" id="SSF50969">
    <property type="entry name" value="YVTN repeat-like/Quinoprotein amine dehydrogenase"/>
    <property type="match status" value="1"/>
</dbReference>
<gene>
    <name evidence="1" type="ORF">Aconfl_08150</name>
</gene>
<evidence type="ECO:0000313" key="1">
    <source>
        <dbReference type="EMBL" id="GMQ28172.1"/>
    </source>
</evidence>
<accession>A0ABQ6PJM6</accession>
<name>A0ABQ6PJM6_9BACT</name>
<protein>
    <recommendedName>
        <fullName evidence="3">6-bladed beta-propeller</fullName>
    </recommendedName>
</protein>
<organism evidence="1 2">
    <name type="scientific">Algoriphagus confluentis</name>
    <dbReference type="NCBI Taxonomy" id="1697556"/>
    <lineage>
        <taxon>Bacteria</taxon>
        <taxon>Pseudomonadati</taxon>
        <taxon>Bacteroidota</taxon>
        <taxon>Cytophagia</taxon>
        <taxon>Cytophagales</taxon>
        <taxon>Cyclobacteriaceae</taxon>
        <taxon>Algoriphagus</taxon>
    </lineage>
</organism>